<evidence type="ECO:0000256" key="7">
    <source>
        <dbReference type="ARBA" id="ARBA00023237"/>
    </source>
</evidence>
<keyword evidence="4" id="KW-1134">Transmembrane beta strand</keyword>
<dbReference type="Pfam" id="PF02321">
    <property type="entry name" value="OEP"/>
    <property type="match status" value="1"/>
</dbReference>
<keyword evidence="10" id="KW-1185">Reference proteome</keyword>
<dbReference type="Gene3D" id="1.20.1600.10">
    <property type="entry name" value="Outer membrane efflux proteins (OEP)"/>
    <property type="match status" value="1"/>
</dbReference>
<evidence type="ECO:0000256" key="2">
    <source>
        <dbReference type="ARBA" id="ARBA00007613"/>
    </source>
</evidence>
<reference evidence="9 10" key="1">
    <citation type="submission" date="2016-10" db="EMBL/GenBank/DDBJ databases">
        <authorList>
            <person name="de Groot N.N."/>
        </authorList>
    </citation>
    <scope>NUCLEOTIDE SEQUENCE [LARGE SCALE GENOMIC DNA]</scope>
    <source>
        <strain evidence="10">E92,LMG 26720,CCM 7988</strain>
    </source>
</reference>
<evidence type="ECO:0000313" key="9">
    <source>
        <dbReference type="EMBL" id="SFP27038.1"/>
    </source>
</evidence>
<keyword evidence="7" id="KW-0998">Cell outer membrane</keyword>
<protein>
    <submittedName>
        <fullName evidence="9">Outer membrane protein TolC</fullName>
    </submittedName>
</protein>
<keyword evidence="5" id="KW-0812">Transmembrane</keyword>
<evidence type="ECO:0000313" key="10">
    <source>
        <dbReference type="Proteomes" id="UP000199306"/>
    </source>
</evidence>
<dbReference type="AlphaFoldDB" id="A0A1I5NYX8"/>
<comment type="subcellular location">
    <subcellularLocation>
        <location evidence="1">Cell outer membrane</location>
    </subcellularLocation>
</comment>
<evidence type="ECO:0000256" key="3">
    <source>
        <dbReference type="ARBA" id="ARBA00022448"/>
    </source>
</evidence>
<proteinExistence type="inferred from homology"/>
<dbReference type="STRING" id="1079859.SAMN04515674_102189"/>
<keyword evidence="6" id="KW-0472">Membrane</keyword>
<dbReference type="EMBL" id="FOXH01000002">
    <property type="protein sequence ID" value="SFP27038.1"/>
    <property type="molecule type" value="Genomic_DNA"/>
</dbReference>
<dbReference type="GO" id="GO:1990281">
    <property type="term" value="C:efflux pump complex"/>
    <property type="evidence" value="ECO:0007669"/>
    <property type="project" value="TreeGrafter"/>
</dbReference>
<accession>A0A1I5NYX8</accession>
<dbReference type="RefSeq" id="WP_092012572.1">
    <property type="nucleotide sequence ID" value="NZ_FOXH01000002.1"/>
</dbReference>
<dbReference type="GO" id="GO:0009279">
    <property type="term" value="C:cell outer membrane"/>
    <property type="evidence" value="ECO:0007669"/>
    <property type="project" value="UniProtKB-SubCell"/>
</dbReference>
<keyword evidence="3" id="KW-0813">Transport</keyword>
<dbReference type="PANTHER" id="PTHR30026">
    <property type="entry name" value="OUTER MEMBRANE PROTEIN TOLC"/>
    <property type="match status" value="1"/>
</dbReference>
<evidence type="ECO:0000256" key="1">
    <source>
        <dbReference type="ARBA" id="ARBA00004442"/>
    </source>
</evidence>
<feature type="coiled-coil region" evidence="8">
    <location>
        <begin position="374"/>
        <end position="401"/>
    </location>
</feature>
<dbReference type="InterPro" id="IPR051906">
    <property type="entry name" value="TolC-like"/>
</dbReference>
<dbReference type="InterPro" id="IPR003423">
    <property type="entry name" value="OMP_efflux"/>
</dbReference>
<sequence>MKPFSKILYFIQLAFTISIQVKATEMPHDSTNVIVLSLSEIWEKASKNSKLIQIQKLKIKTSEEEVKDALTERFPEIGASGTYARISNMPVFENGLFHTPDQFPVIHNFYKISGDAYLNVYNGGKVRNNIEAEEVKHAIALEFQHLTVSEIRFKAAIYFLDLKRSYMFKQLLLQDIAEQEKLLVQIRQLHKNGVVLKTDVLRAELKLSGQKMNLLEIENSIDITSRKVAIITGLPDNTRIMVQSDSTNVSDFLPESYETYLAQALKQAFSYKISEKETELSFLKLKQVKTNAAPKIGLFAEYTYAYPQIQFYPYANAAYALGQYGVKASFPISALYQNKHKEEAARLNILQHELAHSDLGDGIRQQVHESYVRYKESLSRIEVAKNNIVQATENLRIINNTYFNQLALLTDLLDAETQVLQARFDLTSAQIIAQEQYYQLQKTIGNL</sequence>
<comment type="similarity">
    <text evidence="2">Belongs to the outer membrane factor (OMF) (TC 1.B.17) family.</text>
</comment>
<name>A0A1I5NYX8_9BACT</name>
<evidence type="ECO:0000256" key="8">
    <source>
        <dbReference type="SAM" id="Coils"/>
    </source>
</evidence>
<gene>
    <name evidence="9" type="ORF">SAMN04515674_102189</name>
</gene>
<keyword evidence="8" id="KW-0175">Coiled coil</keyword>
<evidence type="ECO:0000256" key="5">
    <source>
        <dbReference type="ARBA" id="ARBA00022692"/>
    </source>
</evidence>
<dbReference type="Proteomes" id="UP000199306">
    <property type="component" value="Unassembled WGS sequence"/>
</dbReference>
<dbReference type="GO" id="GO:0015562">
    <property type="term" value="F:efflux transmembrane transporter activity"/>
    <property type="evidence" value="ECO:0007669"/>
    <property type="project" value="InterPro"/>
</dbReference>
<organism evidence="9 10">
    <name type="scientific">Pseudarcicella hirudinis</name>
    <dbReference type="NCBI Taxonomy" id="1079859"/>
    <lineage>
        <taxon>Bacteria</taxon>
        <taxon>Pseudomonadati</taxon>
        <taxon>Bacteroidota</taxon>
        <taxon>Cytophagia</taxon>
        <taxon>Cytophagales</taxon>
        <taxon>Flectobacillaceae</taxon>
        <taxon>Pseudarcicella</taxon>
    </lineage>
</organism>
<dbReference type="SUPFAM" id="SSF56954">
    <property type="entry name" value="Outer membrane efflux proteins (OEP)"/>
    <property type="match status" value="1"/>
</dbReference>
<evidence type="ECO:0000256" key="6">
    <source>
        <dbReference type="ARBA" id="ARBA00023136"/>
    </source>
</evidence>
<evidence type="ECO:0000256" key="4">
    <source>
        <dbReference type="ARBA" id="ARBA00022452"/>
    </source>
</evidence>
<dbReference type="GO" id="GO:0015288">
    <property type="term" value="F:porin activity"/>
    <property type="evidence" value="ECO:0007669"/>
    <property type="project" value="TreeGrafter"/>
</dbReference>
<dbReference type="OrthoDB" id="1271612at2"/>
<dbReference type="PANTHER" id="PTHR30026:SF23">
    <property type="entry name" value="TO APRF-PUTATIVE OUTER MEMBRANE EFFLUX PROTEIN OR SECRETED ALKALINE PHOSPHATASE-RELATED"/>
    <property type="match status" value="1"/>
</dbReference>